<organism evidence="1 3">
    <name type="scientific">Didymodactylos carnosus</name>
    <dbReference type="NCBI Taxonomy" id="1234261"/>
    <lineage>
        <taxon>Eukaryota</taxon>
        <taxon>Metazoa</taxon>
        <taxon>Spiralia</taxon>
        <taxon>Gnathifera</taxon>
        <taxon>Rotifera</taxon>
        <taxon>Eurotatoria</taxon>
        <taxon>Bdelloidea</taxon>
        <taxon>Philodinida</taxon>
        <taxon>Philodinidae</taxon>
        <taxon>Didymodactylos</taxon>
    </lineage>
</organism>
<reference evidence="1" key="1">
    <citation type="submission" date="2021-02" db="EMBL/GenBank/DDBJ databases">
        <authorList>
            <person name="Nowell W R."/>
        </authorList>
    </citation>
    <scope>NUCLEOTIDE SEQUENCE</scope>
</reference>
<protein>
    <submittedName>
        <fullName evidence="1">Uncharacterized protein</fullName>
    </submittedName>
</protein>
<accession>A0A8S2FSX7</accession>
<evidence type="ECO:0000313" key="1">
    <source>
        <dbReference type="EMBL" id="CAF1546431.1"/>
    </source>
</evidence>
<dbReference type="EMBL" id="CAJOBA010062087">
    <property type="protein sequence ID" value="CAF4335610.1"/>
    <property type="molecule type" value="Genomic_DNA"/>
</dbReference>
<sequence>SLIDDIDFIAQPERIEACPSEIMDVYQSTVVSTDVSQGRHDNMRFECIERKLAALHAQGQQILDNT</sequence>
<dbReference type="EMBL" id="CAJNOK010039671">
    <property type="protein sequence ID" value="CAF1546431.1"/>
    <property type="molecule type" value="Genomic_DNA"/>
</dbReference>
<dbReference type="Proteomes" id="UP000677228">
    <property type="component" value="Unassembled WGS sequence"/>
</dbReference>
<evidence type="ECO:0000313" key="3">
    <source>
        <dbReference type="Proteomes" id="UP000677228"/>
    </source>
</evidence>
<gene>
    <name evidence="1" type="ORF">OVA965_LOCUS39049</name>
    <name evidence="2" type="ORF">TMI583_LOCUS40306</name>
</gene>
<comment type="caution">
    <text evidence="1">The sequence shown here is derived from an EMBL/GenBank/DDBJ whole genome shotgun (WGS) entry which is preliminary data.</text>
</comment>
<evidence type="ECO:0000313" key="2">
    <source>
        <dbReference type="EMBL" id="CAF4335610.1"/>
    </source>
</evidence>
<feature type="non-terminal residue" evidence="1">
    <location>
        <position position="1"/>
    </location>
</feature>
<dbReference type="Proteomes" id="UP000682733">
    <property type="component" value="Unassembled WGS sequence"/>
</dbReference>
<proteinExistence type="predicted"/>
<dbReference type="AlphaFoldDB" id="A0A8S2FSX7"/>
<name>A0A8S2FSX7_9BILA</name>